<keyword evidence="3" id="KW-1185">Reference proteome</keyword>
<keyword evidence="1" id="KW-1133">Transmembrane helix</keyword>
<reference evidence="2 3" key="1">
    <citation type="submission" date="2018-06" db="EMBL/GenBank/DDBJ databases">
        <authorList>
            <person name="Tortosa P."/>
        </authorList>
    </citation>
    <scope>NUCLEOTIDE SEQUENCE [LARGE SCALE GENOMIC DNA]</scope>
    <source>
        <strain evidence="2 3">MDI222</strain>
    </source>
</reference>
<keyword evidence="1" id="KW-0472">Membrane</keyword>
<dbReference type="Proteomes" id="UP000258889">
    <property type="component" value="Chromosome i"/>
</dbReference>
<keyword evidence="1" id="KW-0812">Transmembrane</keyword>
<name>A0ABM6YC11_9LEPT</name>
<proteinExistence type="predicted"/>
<feature type="transmembrane region" description="Helical" evidence="1">
    <location>
        <begin position="9"/>
        <end position="27"/>
    </location>
</feature>
<evidence type="ECO:0000313" key="3">
    <source>
        <dbReference type="Proteomes" id="UP000258889"/>
    </source>
</evidence>
<reference evidence="2 3" key="2">
    <citation type="submission" date="2018-09" db="EMBL/GenBank/DDBJ databases">
        <title>Complete Genome sequences of three Leptospira mayottensis isolates obtained from Tenrecid mammals endemic to the Malagasy region.</title>
        <authorList>
            <person name="Cordonin C."/>
            <person name="Toty C."/>
        </authorList>
    </citation>
    <scope>NUCLEOTIDE SEQUENCE [LARGE SCALE GENOMIC DNA]</scope>
    <source>
        <strain evidence="2 3">MDI222</strain>
    </source>
</reference>
<accession>A0ABM6YC11</accession>
<protein>
    <submittedName>
        <fullName evidence="2">Uncharacterized protein</fullName>
    </submittedName>
</protein>
<evidence type="ECO:0000313" key="2">
    <source>
        <dbReference type="EMBL" id="AXR65618.1"/>
    </source>
</evidence>
<sequence>MRFSNQRKLSFSSIGILVGLVFFFNALQPLNFFLFQNLIEANPSGSPSVVITKLECIRMPLAV</sequence>
<organism evidence="2 3">
    <name type="scientific">Leptospira mayottensis</name>
    <dbReference type="NCBI Taxonomy" id="1137606"/>
    <lineage>
        <taxon>Bacteria</taxon>
        <taxon>Pseudomonadati</taxon>
        <taxon>Spirochaetota</taxon>
        <taxon>Spirochaetia</taxon>
        <taxon>Leptospirales</taxon>
        <taxon>Leptospiraceae</taxon>
        <taxon>Leptospira</taxon>
    </lineage>
</organism>
<gene>
    <name evidence="2" type="ORF">DQM28_16735</name>
</gene>
<dbReference type="EMBL" id="CP030144">
    <property type="protein sequence ID" value="AXR65618.1"/>
    <property type="molecule type" value="Genomic_DNA"/>
</dbReference>
<evidence type="ECO:0000256" key="1">
    <source>
        <dbReference type="SAM" id="Phobius"/>
    </source>
</evidence>